<keyword evidence="2" id="KW-1185">Reference proteome</keyword>
<dbReference type="EMBL" id="CP026100">
    <property type="protein sequence ID" value="AYV45362.1"/>
    <property type="molecule type" value="Genomic_DNA"/>
</dbReference>
<accession>A0ABN5QKH1</accession>
<organism evidence="1 2">
    <name type="scientific">Caulobacter flavus</name>
    <dbReference type="NCBI Taxonomy" id="1679497"/>
    <lineage>
        <taxon>Bacteria</taxon>
        <taxon>Pseudomonadati</taxon>
        <taxon>Pseudomonadota</taxon>
        <taxon>Alphaproteobacteria</taxon>
        <taxon>Caulobacterales</taxon>
        <taxon>Caulobacteraceae</taxon>
        <taxon>Caulobacter</taxon>
    </lineage>
</organism>
<gene>
    <name evidence="1" type="ORF">C1707_03380</name>
</gene>
<sequence>MGELLALWSGEAVLVASRLETLGGGFVCASGHAVIKLEAYPFTRYGAVEGEVCRSRRTPWLRGEGG</sequence>
<reference evidence="1 2" key="1">
    <citation type="submission" date="2018-01" db="EMBL/GenBank/DDBJ databases">
        <title>Complete genome sequence of Caulobacter flavus RHGG3.</title>
        <authorList>
            <person name="Yang E."/>
        </authorList>
    </citation>
    <scope>NUCLEOTIDE SEQUENCE [LARGE SCALE GENOMIC DNA]</scope>
    <source>
        <strain evidence="1 2">RHGG3</strain>
    </source>
</reference>
<protein>
    <submittedName>
        <fullName evidence="1">Uncharacterized protein</fullName>
    </submittedName>
</protein>
<evidence type="ECO:0000313" key="2">
    <source>
        <dbReference type="Proteomes" id="UP000281192"/>
    </source>
</evidence>
<name>A0ABN5QKH1_9CAUL</name>
<dbReference type="Proteomes" id="UP000281192">
    <property type="component" value="Chromosome"/>
</dbReference>
<dbReference type="RefSeq" id="WP_123170712.1">
    <property type="nucleotide sequence ID" value="NZ_CP026100.1"/>
</dbReference>
<evidence type="ECO:0000313" key="1">
    <source>
        <dbReference type="EMBL" id="AYV45362.1"/>
    </source>
</evidence>
<proteinExistence type="predicted"/>